<dbReference type="AlphaFoldDB" id="R4G607"/>
<dbReference type="PANTHER" id="PTHR15208">
    <property type="entry name" value="RECEPTOR-BINDING CANCER ANTIGEN EXPRESSED ON SISO CELLS CANCER ASSOCIATED SURFACE ANTIGEN RCAS1 ESTROGEN RECEPTOR-BINDING FRAGMENT- ASSOCIATED GENE 9 PROTEIN"/>
    <property type="match status" value="1"/>
</dbReference>
<evidence type="ECO:0000313" key="3">
    <source>
        <dbReference type="EMBL" id="JAA77455.1"/>
    </source>
</evidence>
<evidence type="ECO:0008006" key="4">
    <source>
        <dbReference type="Google" id="ProtNLM"/>
    </source>
</evidence>
<keyword evidence="2" id="KW-0732">Signal</keyword>
<evidence type="ECO:0000256" key="1">
    <source>
        <dbReference type="SAM" id="MobiDB-lite"/>
    </source>
</evidence>
<organism evidence="3">
    <name type="scientific">Rhodnius prolixus</name>
    <name type="common">Triatomid bug</name>
    <dbReference type="NCBI Taxonomy" id="13249"/>
    <lineage>
        <taxon>Eukaryota</taxon>
        <taxon>Metazoa</taxon>
        <taxon>Ecdysozoa</taxon>
        <taxon>Arthropoda</taxon>
        <taxon>Hexapoda</taxon>
        <taxon>Insecta</taxon>
        <taxon>Pterygota</taxon>
        <taxon>Neoptera</taxon>
        <taxon>Paraneoptera</taxon>
        <taxon>Hemiptera</taxon>
        <taxon>Heteroptera</taxon>
        <taxon>Panheteroptera</taxon>
        <taxon>Cimicomorpha</taxon>
        <taxon>Reduviidae</taxon>
        <taxon>Triatominae</taxon>
        <taxon>Rhodnius</taxon>
    </lineage>
</organism>
<protein>
    <recommendedName>
        <fullName evidence="4">Receptor-binding cancer antigen</fullName>
    </recommendedName>
</protein>
<feature type="compositionally biased region" description="Basic and acidic residues" evidence="1">
    <location>
        <begin position="141"/>
        <end position="155"/>
    </location>
</feature>
<feature type="non-terminal residue" evidence="3">
    <location>
        <position position="189"/>
    </location>
</feature>
<dbReference type="PANTHER" id="PTHR15208:SF2">
    <property type="entry name" value="RECEPTOR-BINDING CANCER ANTIGEN EXPRESSED ON SISO CELLS"/>
    <property type="match status" value="1"/>
</dbReference>
<accession>R4G607</accession>
<evidence type="ECO:0000256" key="2">
    <source>
        <dbReference type="SAM" id="SignalP"/>
    </source>
</evidence>
<dbReference type="GO" id="GO:0030141">
    <property type="term" value="C:secretory granule"/>
    <property type="evidence" value="ECO:0007669"/>
    <property type="project" value="TreeGrafter"/>
</dbReference>
<dbReference type="EMBL" id="GAHY01000055">
    <property type="protein sequence ID" value="JAA77455.1"/>
    <property type="molecule type" value="mRNA"/>
</dbReference>
<feature type="chain" id="PRO_5004365426" description="Receptor-binding cancer antigen" evidence="2">
    <location>
        <begin position="23"/>
        <end position="189"/>
    </location>
</feature>
<proteinExistence type="evidence at transcript level"/>
<sequence length="189" mass="22343">MLLNKLKTILIFLFNLLKRSLCCFRRRRKSSADVVPLTDIGIVPNTQYGCKGEELQNWNSWDDPNEIQHRPPQTIQEHIEHYRNNLMKPQQSLEEIQPNFFQDMEPTIKKPPKLYLKPKESLTAASRLAFSPDTSIPTDAAELRSWEEAENRDGDWADSNEWNTEEILRQKRKEEKKNKKLLEKDQKRP</sequence>
<dbReference type="PIRSF" id="PIRSF034247">
    <property type="entry name" value="RCAS1"/>
    <property type="match status" value="1"/>
</dbReference>
<feature type="region of interest" description="Disordered" evidence="1">
    <location>
        <begin position="130"/>
        <end position="164"/>
    </location>
</feature>
<reference evidence="3" key="1">
    <citation type="submission" date="2013-04" db="EMBL/GenBank/DDBJ databases">
        <title>An insight into the transcriptome of the digestive tract of the blood sucking bug, Rhodnius prolixus.</title>
        <authorList>
            <person name="Ribeiro J.M.C."/>
            <person name="Genta F.A."/>
            <person name="Sorgine M.H.F."/>
            <person name="Paiva-Silva G.O."/>
            <person name="Majerowicz D."/>
            <person name="Medeiros M."/>
            <person name="Koerich L."/>
            <person name="Terra W.R."/>
            <person name="Ferreira C."/>
            <person name="Pimentel A.C."/>
            <person name="Bisch P.M."/>
            <person name="Diniz M.M.P."/>
            <person name="Nascimento R."/>
            <person name="Salmon D."/>
            <person name="Silber A.M."/>
            <person name="Alves M."/>
            <person name="Oliveira M.F."/>
            <person name="Gondim K.C."/>
            <person name="Silva Neto M.A.C."/>
            <person name="Atella G.C."/>
            <person name="Araujo H."/>
            <person name="Dias F.S."/>
            <person name="Polycarpo C.R."/>
            <person name="Fampa P."/>
            <person name="Melo A.C."/>
            <person name="Tanaka A.S."/>
            <person name="Balczun C."/>
            <person name="Oliveira J.H.M."/>
            <person name="Goncalves R."/>
            <person name="Lazoski C."/>
            <person name="Pereira M.A."/>
            <person name="Rivera-Pomar R."/>
            <person name="Diambra L."/>
            <person name="Schaub G.A."/>
            <person name="Garcia E.S."/>
            <person name="Azambuja P."/>
            <person name="Braz G.R.C."/>
            <person name="Oliveira P.L."/>
        </authorList>
    </citation>
    <scope>NUCLEOTIDE SEQUENCE</scope>
</reference>
<name>R4G607_RHOPR</name>
<feature type="signal peptide" evidence="2">
    <location>
        <begin position="1"/>
        <end position="22"/>
    </location>
</feature>
<dbReference type="InterPro" id="IPR017025">
    <property type="entry name" value="Cancer-assoc_antigen_RCAS1"/>
</dbReference>